<dbReference type="Proteomes" id="UP001187531">
    <property type="component" value="Unassembled WGS sequence"/>
</dbReference>
<sequence length="133" mass="15392">MLKSARFSILEEKTHNDNQYPRVPQREICGVMDEDPKFNHDTHAAVVGANQTLIIKQTIVTKIYKSLVRPILVYGMFFAMTINKTDQNAVESVQRLTTKCINNLKDKGYRYQLQNLKLPTLTYHQCRGNMIMT</sequence>
<proteinExistence type="predicted"/>
<keyword evidence="2" id="KW-1185">Reference proteome</keyword>
<evidence type="ECO:0000313" key="1">
    <source>
        <dbReference type="EMBL" id="KAK2726210.1"/>
    </source>
</evidence>
<name>A0AA88LL80_ARTSF</name>
<dbReference type="AlphaFoldDB" id="A0AA88LL80"/>
<dbReference type="EMBL" id="JAVRJZ010000002">
    <property type="protein sequence ID" value="KAK2726210.1"/>
    <property type="molecule type" value="Genomic_DNA"/>
</dbReference>
<evidence type="ECO:0000313" key="2">
    <source>
        <dbReference type="Proteomes" id="UP001187531"/>
    </source>
</evidence>
<reference evidence="1" key="1">
    <citation type="submission" date="2023-07" db="EMBL/GenBank/DDBJ databases">
        <title>Chromosome-level genome assembly of Artemia franciscana.</title>
        <authorList>
            <person name="Jo E."/>
        </authorList>
    </citation>
    <scope>NUCLEOTIDE SEQUENCE</scope>
    <source>
        <tissue evidence="1">Whole body</tissue>
    </source>
</reference>
<comment type="caution">
    <text evidence="1">The sequence shown here is derived from an EMBL/GenBank/DDBJ whole genome shotgun (WGS) entry which is preliminary data.</text>
</comment>
<accession>A0AA88LL80</accession>
<gene>
    <name evidence="1" type="ORF">QYM36_000608</name>
</gene>
<protein>
    <submittedName>
        <fullName evidence="1">Uncharacterized protein</fullName>
    </submittedName>
</protein>
<organism evidence="1 2">
    <name type="scientific">Artemia franciscana</name>
    <name type="common">Brine shrimp</name>
    <name type="synonym">Artemia sanfranciscana</name>
    <dbReference type="NCBI Taxonomy" id="6661"/>
    <lineage>
        <taxon>Eukaryota</taxon>
        <taxon>Metazoa</taxon>
        <taxon>Ecdysozoa</taxon>
        <taxon>Arthropoda</taxon>
        <taxon>Crustacea</taxon>
        <taxon>Branchiopoda</taxon>
        <taxon>Anostraca</taxon>
        <taxon>Artemiidae</taxon>
        <taxon>Artemia</taxon>
    </lineage>
</organism>